<dbReference type="EMBL" id="LAOC01000001">
    <property type="protein sequence ID" value="KJV78781.1"/>
    <property type="molecule type" value="Genomic_DNA"/>
</dbReference>
<comment type="caution">
    <text evidence="1">The sequence shown here is derived from an EMBL/GenBank/DDBJ whole genome shotgun (WGS) entry which is preliminary data.</text>
</comment>
<dbReference type="Proteomes" id="UP000033591">
    <property type="component" value="Unassembled WGS sequence"/>
</dbReference>
<dbReference type="AlphaFoldDB" id="A0A0F3PFU1"/>
<protein>
    <submittedName>
        <fullName evidence="1">Uncharacterized protein</fullName>
    </submittedName>
</protein>
<evidence type="ECO:0000313" key="2">
    <source>
        <dbReference type="Proteomes" id="UP000033591"/>
    </source>
</evidence>
<evidence type="ECO:0000313" key="1">
    <source>
        <dbReference type="EMBL" id="KJV78781.1"/>
    </source>
</evidence>
<reference evidence="1 2" key="1">
    <citation type="submission" date="2015-01" db="EMBL/GenBank/DDBJ databases">
        <title>Genome Sequencing of Rickettsiales.</title>
        <authorList>
            <person name="Daugherty S.C."/>
            <person name="Su Q."/>
            <person name="Abolude K."/>
            <person name="Beier-Sexton M."/>
            <person name="Carlyon J.A."/>
            <person name="Carter R."/>
            <person name="Day N.P."/>
            <person name="Dumler S.J."/>
            <person name="Dyachenko V."/>
            <person name="Godinez A."/>
            <person name="Kurtti T.J."/>
            <person name="Lichay M."/>
            <person name="Mullins K.E."/>
            <person name="Ott S."/>
            <person name="Pappas-Brown V."/>
            <person name="Paris D.H."/>
            <person name="Patel P."/>
            <person name="Richards A.L."/>
            <person name="Sadzewicz L."/>
            <person name="Sears K."/>
            <person name="Seidman D."/>
            <person name="Sengamalay N."/>
            <person name="Stenos J."/>
            <person name="Tallon L.J."/>
            <person name="Vincent G."/>
            <person name="Fraser C.M."/>
            <person name="Munderloh U."/>
            <person name="Dunning-Hotopp J.C."/>
        </authorList>
    </citation>
    <scope>NUCLEOTIDE SEQUENCE [LARGE SCALE GENOMIC DNA]</scope>
    <source>
        <strain evidence="1 2">Ect</strain>
    </source>
</reference>
<organism evidence="1 2">
    <name type="scientific">Rickettsia rhipicephali str. Ect</name>
    <dbReference type="NCBI Taxonomy" id="1359199"/>
    <lineage>
        <taxon>Bacteria</taxon>
        <taxon>Pseudomonadati</taxon>
        <taxon>Pseudomonadota</taxon>
        <taxon>Alphaproteobacteria</taxon>
        <taxon>Rickettsiales</taxon>
        <taxon>Rickettsiaceae</taxon>
        <taxon>Rickettsieae</taxon>
        <taxon>Rickettsia</taxon>
        <taxon>spotted fever group</taxon>
    </lineage>
</organism>
<gene>
    <name evidence="1" type="ORF">RMAECT_0755</name>
</gene>
<proteinExistence type="predicted"/>
<sequence>MIICFKVSYKFTSNFFGGKFSHGKIYYLMLCHSGEDHFSSLRGKLRSTCVAISCQSPEVATLLISRSQ</sequence>
<name>A0A0F3PFU1_RICRH</name>
<accession>A0A0F3PFU1</accession>